<evidence type="ECO:0000313" key="1">
    <source>
        <dbReference type="EMBL" id="BCO35452.1"/>
    </source>
</evidence>
<dbReference type="STRING" id="110505.ACT16_06360"/>
<dbReference type="EMBL" id="AP024237">
    <property type="protein sequence ID" value="BCO35452.1"/>
    <property type="molecule type" value="Genomic_DNA"/>
</dbReference>
<protein>
    <submittedName>
        <fullName evidence="1">Uncharacterized protein</fullName>
    </submittedName>
</protein>
<evidence type="ECO:0000313" key="2">
    <source>
        <dbReference type="Proteomes" id="UP000595446"/>
    </source>
</evidence>
<dbReference type="AlphaFoldDB" id="A0A2G8AWV5"/>
<dbReference type="OrthoDB" id="4156795at2"/>
<accession>A0A2G8AWV5</accession>
<reference evidence="1 2" key="1">
    <citation type="submission" date="2020-12" db="EMBL/GenBank/DDBJ databases">
        <title>Complete genome sequence of Mycobacterium heckeshornense JCM 15655T, closely related to a pathogenic non-tuberculous mycobacterial species Mycobacterium xenopi.</title>
        <authorList>
            <person name="Yoshida M."/>
            <person name="Fukano H."/>
            <person name="Asakura T."/>
            <person name="Suzuki M."/>
            <person name="Hoshino Y."/>
        </authorList>
    </citation>
    <scope>NUCLEOTIDE SEQUENCE [LARGE SCALE GENOMIC DNA]</scope>
    <source>
        <strain evidence="1 2">JCM 15655</strain>
    </source>
</reference>
<organism evidence="1 2">
    <name type="scientific">Mycobacterium heckeshornense</name>
    <dbReference type="NCBI Taxonomy" id="110505"/>
    <lineage>
        <taxon>Bacteria</taxon>
        <taxon>Bacillati</taxon>
        <taxon>Actinomycetota</taxon>
        <taxon>Actinomycetes</taxon>
        <taxon>Mycobacteriales</taxon>
        <taxon>Mycobacteriaceae</taxon>
        <taxon>Mycobacterium</taxon>
    </lineage>
</organism>
<dbReference type="RefSeq" id="WP_048890614.1">
    <property type="nucleotide sequence ID" value="NZ_AP024237.1"/>
</dbReference>
<sequence>MNQRNVPDYPFGGPNERSPVWQPDITAVDPAAPAFHAAPDRFTVWQVARHAHPVAWTHSATNGEFWSVTTHGFAREVLPAGS</sequence>
<keyword evidence="2" id="KW-1185">Reference proteome</keyword>
<dbReference type="Proteomes" id="UP000595446">
    <property type="component" value="Chromosome"/>
</dbReference>
<proteinExistence type="predicted"/>
<gene>
    <name evidence="1" type="ORF">MHEC_18850</name>
</gene>
<name>A0A2G8AWV5_9MYCO</name>